<evidence type="ECO:0000313" key="3">
    <source>
        <dbReference type="EMBL" id="QJE96615.1"/>
    </source>
</evidence>
<evidence type="ECO:0000313" key="4">
    <source>
        <dbReference type="Proteomes" id="UP000501812"/>
    </source>
</evidence>
<dbReference type="RefSeq" id="WP_169455016.1">
    <property type="nucleotide sequence ID" value="NZ_CP051774.1"/>
</dbReference>
<keyword evidence="3" id="KW-0482">Metalloprotease</keyword>
<feature type="transmembrane region" description="Helical" evidence="1">
    <location>
        <begin position="312"/>
        <end position="329"/>
    </location>
</feature>
<keyword evidence="3" id="KW-0378">Hydrolase</keyword>
<feature type="transmembrane region" description="Helical" evidence="1">
    <location>
        <begin position="203"/>
        <end position="224"/>
    </location>
</feature>
<evidence type="ECO:0000256" key="1">
    <source>
        <dbReference type="SAM" id="Phobius"/>
    </source>
</evidence>
<feature type="transmembrane region" description="Helical" evidence="1">
    <location>
        <begin position="167"/>
        <end position="187"/>
    </location>
</feature>
<dbReference type="GO" id="GO:0080120">
    <property type="term" value="P:CAAX-box protein maturation"/>
    <property type="evidence" value="ECO:0007669"/>
    <property type="project" value="UniProtKB-ARBA"/>
</dbReference>
<feature type="transmembrane region" description="Helical" evidence="1">
    <location>
        <begin position="257"/>
        <end position="277"/>
    </location>
</feature>
<dbReference type="PANTHER" id="PTHR39430">
    <property type="entry name" value="MEMBRANE-ASSOCIATED PROTEASE-RELATED"/>
    <property type="match status" value="1"/>
</dbReference>
<feature type="domain" description="CAAX prenyl protease 2/Lysostaphin resistance protein A-like" evidence="2">
    <location>
        <begin position="259"/>
        <end position="345"/>
    </location>
</feature>
<keyword evidence="1" id="KW-0812">Transmembrane</keyword>
<dbReference type="GO" id="GO:0008237">
    <property type="term" value="F:metallopeptidase activity"/>
    <property type="evidence" value="ECO:0007669"/>
    <property type="project" value="UniProtKB-KW"/>
</dbReference>
<dbReference type="GO" id="GO:0004175">
    <property type="term" value="F:endopeptidase activity"/>
    <property type="evidence" value="ECO:0007669"/>
    <property type="project" value="UniProtKB-ARBA"/>
</dbReference>
<protein>
    <submittedName>
        <fullName evidence="3">CPBP family intramembrane metalloprotease</fullName>
    </submittedName>
</protein>
<keyword evidence="1" id="KW-0472">Membrane</keyword>
<reference evidence="3 4" key="1">
    <citation type="submission" date="2020-04" db="EMBL/GenBank/DDBJ databases">
        <title>Luteolibacter sp. G-1-1-1 isolated from soil.</title>
        <authorList>
            <person name="Dahal R.H."/>
        </authorList>
    </citation>
    <scope>NUCLEOTIDE SEQUENCE [LARGE SCALE GENOMIC DNA]</scope>
    <source>
        <strain evidence="3 4">G-1-1-1</strain>
    </source>
</reference>
<feature type="transmembrane region" description="Helical" evidence="1">
    <location>
        <begin position="26"/>
        <end position="45"/>
    </location>
</feature>
<accession>A0A858RIS1</accession>
<keyword evidence="4" id="KW-1185">Reference proteome</keyword>
<evidence type="ECO:0000259" key="2">
    <source>
        <dbReference type="Pfam" id="PF02517"/>
    </source>
</evidence>
<dbReference type="InterPro" id="IPR003675">
    <property type="entry name" value="Rce1/LyrA-like_dom"/>
</dbReference>
<dbReference type="Proteomes" id="UP000501812">
    <property type="component" value="Chromosome"/>
</dbReference>
<sequence length="366" mass="39471">MFAAALVTAVSEIASAASAGPDLESRVILGTFILAGVLFAVLFSVRYATGTLRFSSPSPLLEPEAAAAFPAPAQGASLPPPLPQATSEPFSPYAWSPATAPAAPEPAPFVPDPTAKGLQKYFRVPIAHYRLFDLLFIGMVFLIYCGLTTGGGGGQEVPLEQKFKPEVLIASMFFQLLLMGMTCAFVVRRIKQSEWLGLRWKQWWLAIAIAPVTVFFVWGVLLAMHLSGFNVWLEQTLGIESMQQEAVKLLQEAKDPAIIILMGVAAVIIAPLTEEVVFRGYLYPAAKRFCGAYGAMIFSSLVFAAAHANAMALLPLFILAMLLCLIYELTGSIWATISVHFLFNLATVTLQLLVKYGIIDAPPPGS</sequence>
<organism evidence="3 4">
    <name type="scientific">Luteolibacter luteus</name>
    <dbReference type="NCBI Taxonomy" id="2728835"/>
    <lineage>
        <taxon>Bacteria</taxon>
        <taxon>Pseudomonadati</taxon>
        <taxon>Verrucomicrobiota</taxon>
        <taxon>Verrucomicrobiia</taxon>
        <taxon>Verrucomicrobiales</taxon>
        <taxon>Verrucomicrobiaceae</taxon>
        <taxon>Luteolibacter</taxon>
    </lineage>
</organism>
<dbReference type="EMBL" id="CP051774">
    <property type="protein sequence ID" value="QJE96615.1"/>
    <property type="molecule type" value="Genomic_DNA"/>
</dbReference>
<dbReference type="PANTHER" id="PTHR39430:SF1">
    <property type="entry name" value="PROTEASE"/>
    <property type="match status" value="1"/>
</dbReference>
<feature type="transmembrane region" description="Helical" evidence="1">
    <location>
        <begin position="289"/>
        <end position="306"/>
    </location>
</feature>
<gene>
    <name evidence="3" type="ORF">HHL09_12740</name>
</gene>
<dbReference type="GO" id="GO:0006508">
    <property type="term" value="P:proteolysis"/>
    <property type="evidence" value="ECO:0007669"/>
    <property type="project" value="UniProtKB-KW"/>
</dbReference>
<dbReference type="AlphaFoldDB" id="A0A858RIS1"/>
<keyword evidence="3" id="KW-0645">Protease</keyword>
<keyword evidence="1" id="KW-1133">Transmembrane helix</keyword>
<feature type="transmembrane region" description="Helical" evidence="1">
    <location>
        <begin position="129"/>
        <end position="147"/>
    </location>
</feature>
<dbReference type="Pfam" id="PF02517">
    <property type="entry name" value="Rce1-like"/>
    <property type="match status" value="1"/>
</dbReference>
<feature type="transmembrane region" description="Helical" evidence="1">
    <location>
        <begin position="341"/>
        <end position="359"/>
    </location>
</feature>
<proteinExistence type="predicted"/>
<dbReference type="KEGG" id="luo:HHL09_12740"/>
<name>A0A858RIS1_9BACT</name>